<feature type="compositionally biased region" description="Basic and acidic residues" evidence="1">
    <location>
        <begin position="1"/>
        <end position="18"/>
    </location>
</feature>
<dbReference type="OrthoDB" id="426855at2759"/>
<name>A0A812IYT5_SYMPI</name>
<sequence>MAAMTPEHDEAKKHDRSPFPKNPWQKMEDAKRQRLDLESANASTPLLPKAAPIPRGYAPMPAEDEDVDFNSPKVPDKVSMRGIASLLRQEIQPMKSSMDELTRNFRDLDARFSDFKSTVDDRSFANNCSCASQEIPDNMKKEVELQMRHLQKERQEAGTLMADKRCLTAVIDNLQGLESLSHAQSWLTEKLSALDAPAPESIYDKGGFQGTIFADFSSHEDRDLAVALLRSAGINQGGHKVWATQDRPPVERAARNFCFGLKNLFKNVWGIPYVAHVMDGVAYSVCVGGELALTAHVMQGGVTCEWHGEWATWNYLHNSPELKALMCKSEELVARAGKGMKGSFKANGKTAGQE</sequence>
<dbReference type="Proteomes" id="UP000649617">
    <property type="component" value="Unassembled WGS sequence"/>
</dbReference>
<keyword evidence="3" id="KW-1185">Reference proteome</keyword>
<feature type="region of interest" description="Disordered" evidence="1">
    <location>
        <begin position="1"/>
        <end position="52"/>
    </location>
</feature>
<feature type="compositionally biased region" description="Basic and acidic residues" evidence="1">
    <location>
        <begin position="26"/>
        <end position="37"/>
    </location>
</feature>
<organism evidence="2 3">
    <name type="scientific">Symbiodinium pilosum</name>
    <name type="common">Dinoflagellate</name>
    <dbReference type="NCBI Taxonomy" id="2952"/>
    <lineage>
        <taxon>Eukaryota</taxon>
        <taxon>Sar</taxon>
        <taxon>Alveolata</taxon>
        <taxon>Dinophyceae</taxon>
        <taxon>Suessiales</taxon>
        <taxon>Symbiodiniaceae</taxon>
        <taxon>Symbiodinium</taxon>
    </lineage>
</organism>
<reference evidence="2" key="1">
    <citation type="submission" date="2021-02" db="EMBL/GenBank/DDBJ databases">
        <authorList>
            <person name="Dougan E. K."/>
            <person name="Rhodes N."/>
            <person name="Thang M."/>
            <person name="Chan C."/>
        </authorList>
    </citation>
    <scope>NUCLEOTIDE SEQUENCE</scope>
</reference>
<evidence type="ECO:0000313" key="2">
    <source>
        <dbReference type="EMBL" id="CAE7193697.1"/>
    </source>
</evidence>
<proteinExistence type="predicted"/>
<dbReference type="AlphaFoldDB" id="A0A812IYT5"/>
<comment type="caution">
    <text evidence="2">The sequence shown here is derived from an EMBL/GenBank/DDBJ whole genome shotgun (WGS) entry which is preliminary data.</text>
</comment>
<protein>
    <submittedName>
        <fullName evidence="2">Uncharacterized protein</fullName>
    </submittedName>
</protein>
<gene>
    <name evidence="2" type="ORF">SPIL2461_LOCUS1586</name>
</gene>
<dbReference type="EMBL" id="CAJNIZ010001547">
    <property type="protein sequence ID" value="CAE7193697.1"/>
    <property type="molecule type" value="Genomic_DNA"/>
</dbReference>
<evidence type="ECO:0000256" key="1">
    <source>
        <dbReference type="SAM" id="MobiDB-lite"/>
    </source>
</evidence>
<evidence type="ECO:0000313" key="3">
    <source>
        <dbReference type="Proteomes" id="UP000649617"/>
    </source>
</evidence>
<accession>A0A812IYT5</accession>